<proteinExistence type="predicted"/>
<dbReference type="InterPro" id="IPR029044">
    <property type="entry name" value="Nucleotide-diphossugar_trans"/>
</dbReference>
<protein>
    <submittedName>
        <fullName evidence="2">Undecaprenyl-phosphate mannosyltransferase</fullName>
        <ecNumber evidence="2">2.4.1.54</ecNumber>
    </submittedName>
</protein>
<dbReference type="AlphaFoldDB" id="A0A5B9VV92"/>
<sequence>MAIPCYNEAAAVASVIAGFRASLPGAEVVVFDNNSTDGTAEEARRAGAEVVPVPEQGKGHAVRAAFARLADRDVVVLVDGDGTYPAEAAPRLVAPVLDGTADMVVGARRPEAGAGAMSPVRGLGNALIRSAFRLLVGRPSGDLLSGYRAFSRRFVDSVRLTSAGFEIETELAIAASMLGLPTLEIPVPYRPRIAGTVSKLSPLRDGLRIVRTIVARRKSGLEVRK</sequence>
<name>A0A5B9VV92_9BACT</name>
<feature type="domain" description="Glycosyltransferase 2-like" evidence="1">
    <location>
        <begin position="3"/>
        <end position="114"/>
    </location>
</feature>
<accession>A0A5B9VV92</accession>
<keyword evidence="2" id="KW-0808">Transferase</keyword>
<evidence type="ECO:0000313" key="2">
    <source>
        <dbReference type="EMBL" id="QEH32356.1"/>
    </source>
</evidence>
<reference evidence="2 3" key="1">
    <citation type="submission" date="2019-08" db="EMBL/GenBank/DDBJ databases">
        <title>Deep-cultivation of Planctomycetes and their phenomic and genomic characterization uncovers novel biology.</title>
        <authorList>
            <person name="Wiegand S."/>
            <person name="Jogler M."/>
            <person name="Boedeker C."/>
            <person name="Pinto D."/>
            <person name="Vollmers J."/>
            <person name="Rivas-Marin E."/>
            <person name="Kohn T."/>
            <person name="Peeters S.H."/>
            <person name="Heuer A."/>
            <person name="Rast P."/>
            <person name="Oberbeckmann S."/>
            <person name="Bunk B."/>
            <person name="Jeske O."/>
            <person name="Meyerdierks A."/>
            <person name="Storesund J.E."/>
            <person name="Kallscheuer N."/>
            <person name="Luecker S."/>
            <person name="Lage O.M."/>
            <person name="Pohl T."/>
            <person name="Merkel B.J."/>
            <person name="Hornburger P."/>
            <person name="Mueller R.-W."/>
            <person name="Bruemmer F."/>
            <person name="Labrenz M."/>
            <person name="Spormann A.M."/>
            <person name="Op den Camp H."/>
            <person name="Overmann J."/>
            <person name="Amann R."/>
            <person name="Jetten M.S.M."/>
            <person name="Mascher T."/>
            <person name="Medema M.H."/>
            <person name="Devos D.P."/>
            <person name="Kaster A.-K."/>
            <person name="Ovreas L."/>
            <person name="Rohde M."/>
            <person name="Galperin M.Y."/>
            <person name="Jogler C."/>
        </authorList>
    </citation>
    <scope>NUCLEOTIDE SEQUENCE [LARGE SCALE GENOMIC DNA]</scope>
    <source>
        <strain evidence="2 3">OJF2</strain>
    </source>
</reference>
<keyword evidence="3" id="KW-1185">Reference proteome</keyword>
<evidence type="ECO:0000259" key="1">
    <source>
        <dbReference type="Pfam" id="PF00535"/>
    </source>
</evidence>
<evidence type="ECO:0000313" key="3">
    <source>
        <dbReference type="Proteomes" id="UP000324233"/>
    </source>
</evidence>
<dbReference type="Proteomes" id="UP000324233">
    <property type="component" value="Chromosome"/>
</dbReference>
<dbReference type="SUPFAM" id="SSF53448">
    <property type="entry name" value="Nucleotide-diphospho-sugar transferases"/>
    <property type="match status" value="1"/>
</dbReference>
<dbReference type="EC" id="2.4.1.54" evidence="2"/>
<dbReference type="GO" id="GO:0047267">
    <property type="term" value="F:undecaprenyl-phosphate mannosyltransferase activity"/>
    <property type="evidence" value="ECO:0007669"/>
    <property type="project" value="UniProtKB-EC"/>
</dbReference>
<organism evidence="2 3">
    <name type="scientific">Aquisphaera giovannonii</name>
    <dbReference type="NCBI Taxonomy" id="406548"/>
    <lineage>
        <taxon>Bacteria</taxon>
        <taxon>Pseudomonadati</taxon>
        <taxon>Planctomycetota</taxon>
        <taxon>Planctomycetia</taxon>
        <taxon>Isosphaerales</taxon>
        <taxon>Isosphaeraceae</taxon>
        <taxon>Aquisphaera</taxon>
    </lineage>
</organism>
<dbReference type="PANTHER" id="PTHR48090">
    <property type="entry name" value="UNDECAPRENYL-PHOSPHATE 4-DEOXY-4-FORMAMIDO-L-ARABINOSE TRANSFERASE-RELATED"/>
    <property type="match status" value="1"/>
</dbReference>
<dbReference type="CDD" id="cd04179">
    <property type="entry name" value="DPM_DPG-synthase_like"/>
    <property type="match status" value="1"/>
</dbReference>
<gene>
    <name evidence="2" type="ORF">OJF2_08260</name>
</gene>
<dbReference type="Gene3D" id="3.90.550.10">
    <property type="entry name" value="Spore Coat Polysaccharide Biosynthesis Protein SpsA, Chain A"/>
    <property type="match status" value="1"/>
</dbReference>
<keyword evidence="2" id="KW-0328">Glycosyltransferase</keyword>
<dbReference type="EMBL" id="CP042997">
    <property type="protein sequence ID" value="QEH32356.1"/>
    <property type="molecule type" value="Genomic_DNA"/>
</dbReference>
<dbReference type="KEGG" id="agv:OJF2_08260"/>
<dbReference type="PANTHER" id="PTHR48090:SF7">
    <property type="entry name" value="RFBJ PROTEIN"/>
    <property type="match status" value="1"/>
</dbReference>
<dbReference type="InterPro" id="IPR050256">
    <property type="entry name" value="Glycosyltransferase_2"/>
</dbReference>
<dbReference type="InterPro" id="IPR001173">
    <property type="entry name" value="Glyco_trans_2-like"/>
</dbReference>
<dbReference type="Pfam" id="PF00535">
    <property type="entry name" value="Glycos_transf_2"/>
    <property type="match status" value="1"/>
</dbReference>